<evidence type="ECO:0000259" key="1">
    <source>
        <dbReference type="Pfam" id="PF14358"/>
    </source>
</evidence>
<dbReference type="RefSeq" id="WP_093793865.1">
    <property type="nucleotide sequence ID" value="NZ_CP155571.1"/>
</dbReference>
<reference evidence="2" key="1">
    <citation type="submission" date="2024-05" db="EMBL/GenBank/DDBJ databases">
        <title>Isolation and characterization of Sporomusa carbonis sp. nov., a carboxydotrophic hydrogenogen in the genus of Sporomusa isolated from a charcoal burning pile.</title>
        <authorList>
            <person name="Boeer T."/>
            <person name="Rosenbaum F."/>
            <person name="Eysell L."/>
            <person name="Mueller V."/>
            <person name="Daniel R."/>
            <person name="Poehlein A."/>
        </authorList>
    </citation>
    <scope>NUCLEOTIDE SEQUENCE [LARGE SCALE GENOMIC DNA]</scope>
    <source>
        <strain evidence="2">DSM 3132</strain>
    </source>
</reference>
<evidence type="ECO:0000313" key="3">
    <source>
        <dbReference type="Proteomes" id="UP000216052"/>
    </source>
</evidence>
<feature type="domain" description="Flavinylation-associated cytochrome" evidence="1">
    <location>
        <begin position="4"/>
        <end position="84"/>
    </location>
</feature>
<accession>A0ABZ3IW67</accession>
<gene>
    <name evidence="2" type="ORF">SPACI_003000</name>
</gene>
<evidence type="ECO:0000313" key="2">
    <source>
        <dbReference type="EMBL" id="XFO70312.1"/>
    </source>
</evidence>
<sequence>MRKITSLLLTFAFLVLAVTGVQLSLPHSGGAREKPAVIQSTEAGDNSVAGAPRTTRQAAFYPKTAHEWAGYLFIAAGCVHLVLNRKPIKSYLGMRK</sequence>
<proteinExistence type="predicted"/>
<dbReference type="Proteomes" id="UP000216052">
    <property type="component" value="Chromosome"/>
</dbReference>
<dbReference type="InterPro" id="IPR025517">
    <property type="entry name" value="DUF4405"/>
</dbReference>
<name>A0ABZ3IW67_SPOA4</name>
<dbReference type="EMBL" id="CP155571">
    <property type="protein sequence ID" value="XFO70312.1"/>
    <property type="molecule type" value="Genomic_DNA"/>
</dbReference>
<protein>
    <recommendedName>
        <fullName evidence="1">Flavinylation-associated cytochrome domain-containing protein</fullName>
    </recommendedName>
</protein>
<organism evidence="2 3">
    <name type="scientific">Sporomusa acidovorans (strain ATCC 49682 / DSM 3132 / Mol)</name>
    <dbReference type="NCBI Taxonomy" id="1123286"/>
    <lineage>
        <taxon>Bacteria</taxon>
        <taxon>Bacillati</taxon>
        <taxon>Bacillota</taxon>
        <taxon>Negativicutes</taxon>
        <taxon>Selenomonadales</taxon>
        <taxon>Sporomusaceae</taxon>
        <taxon>Sporomusa</taxon>
    </lineage>
</organism>
<keyword evidence="3" id="KW-1185">Reference proteome</keyword>
<dbReference type="Pfam" id="PF14358">
    <property type="entry name" value="DUF4405"/>
    <property type="match status" value="1"/>
</dbReference>